<comment type="caution">
    <text evidence="1">The sequence shown here is derived from an EMBL/GenBank/DDBJ whole genome shotgun (WGS) entry which is preliminary data.</text>
</comment>
<dbReference type="GO" id="GO:0097191">
    <property type="term" value="P:extrinsic apoptotic signaling pathway"/>
    <property type="evidence" value="ECO:0007669"/>
    <property type="project" value="TreeGrafter"/>
</dbReference>
<dbReference type="PANTHER" id="PTHR14365">
    <property type="entry name" value="APOPTOSIS REGULATORY PROTEIN SIVA"/>
    <property type="match status" value="1"/>
</dbReference>
<dbReference type="OrthoDB" id="60860at2759"/>
<reference evidence="1 2" key="1">
    <citation type="submission" date="2020-04" db="EMBL/GenBank/DDBJ databases">
        <authorList>
            <person name="Alioto T."/>
            <person name="Alioto T."/>
            <person name="Gomez Garrido J."/>
        </authorList>
    </citation>
    <scope>NUCLEOTIDE SEQUENCE [LARGE SCALE GENOMIC DNA]</scope>
</reference>
<name>A0A8S1CWF1_9INSE</name>
<gene>
    <name evidence="1" type="ORF">CLODIP_2_CD10176</name>
</gene>
<organism evidence="1 2">
    <name type="scientific">Cloeon dipterum</name>
    <dbReference type="NCBI Taxonomy" id="197152"/>
    <lineage>
        <taxon>Eukaryota</taxon>
        <taxon>Metazoa</taxon>
        <taxon>Ecdysozoa</taxon>
        <taxon>Arthropoda</taxon>
        <taxon>Hexapoda</taxon>
        <taxon>Insecta</taxon>
        <taxon>Pterygota</taxon>
        <taxon>Palaeoptera</taxon>
        <taxon>Ephemeroptera</taxon>
        <taxon>Pisciforma</taxon>
        <taxon>Baetidae</taxon>
        <taxon>Cloeon</taxon>
    </lineage>
</organism>
<dbReference type="PANTHER" id="PTHR14365:SF1">
    <property type="entry name" value="APOPTOSIS REGULATORY PROTEIN SIVA"/>
    <property type="match status" value="1"/>
</dbReference>
<protein>
    <recommendedName>
        <fullName evidence="3">Apoptosis regulatory protein Siva-like</fullName>
    </recommendedName>
</protein>
<proteinExistence type="predicted"/>
<evidence type="ECO:0000313" key="2">
    <source>
        <dbReference type="Proteomes" id="UP000494165"/>
    </source>
</evidence>
<evidence type="ECO:0008006" key="3">
    <source>
        <dbReference type="Google" id="ProtNLM"/>
    </source>
</evidence>
<keyword evidence="2" id="KW-1185">Reference proteome</keyword>
<dbReference type="AlphaFoldDB" id="A0A8S1CWF1"/>
<dbReference type="Proteomes" id="UP000494165">
    <property type="component" value="Unassembled WGS sequence"/>
</dbReference>
<dbReference type="Pfam" id="PF05458">
    <property type="entry name" value="Siva"/>
    <property type="match status" value="1"/>
</dbReference>
<dbReference type="EMBL" id="CADEPI010000072">
    <property type="protein sequence ID" value="CAB3372394.1"/>
    <property type="molecule type" value="Genomic_DNA"/>
</dbReference>
<evidence type="ECO:0000313" key="1">
    <source>
        <dbReference type="EMBL" id="CAB3372394.1"/>
    </source>
</evidence>
<sequence length="171" mass="19137">MSGCLKRRCPFLDDASPQSKLFVTEKISLTKLTARSSQMTAVQDKTLQLLFRGANSKSAPYPPSDIGLFNNNLCVHYNEQQETSAKKQKYRQTQIGSNGQLIFAPETIVDADIDVLMSADEESKCNFCEVALKCHLCLQKCQKCLQVFCQRCCLIVSDESQDASLCMSCMR</sequence>
<accession>A0A8S1CWF1</accession>
<dbReference type="GO" id="GO:0005175">
    <property type="term" value="F:CD27 receptor binding"/>
    <property type="evidence" value="ECO:0007669"/>
    <property type="project" value="TreeGrafter"/>
</dbReference>
<dbReference type="InterPro" id="IPR022773">
    <property type="entry name" value="Siva"/>
</dbReference>